<gene>
    <name evidence="13" type="primary">LOC100368641</name>
</gene>
<accession>A0ABM0GUX2</accession>
<keyword evidence="4" id="KW-0949">S-adenosyl-L-methionine</keyword>
<keyword evidence="2" id="KW-0489">Methyltransferase</keyword>
<protein>
    <recommendedName>
        <fullName evidence="9">RNA (guanine-9-)-methyltransferase domain-containing protein 1</fullName>
    </recommendedName>
</protein>
<organism evidence="12 13">
    <name type="scientific">Saccoglossus kowalevskii</name>
    <name type="common">Acorn worm</name>
    <dbReference type="NCBI Taxonomy" id="10224"/>
    <lineage>
        <taxon>Eukaryota</taxon>
        <taxon>Metazoa</taxon>
        <taxon>Hemichordata</taxon>
        <taxon>Enteropneusta</taxon>
        <taxon>Harrimaniidae</taxon>
        <taxon>Saccoglossus</taxon>
    </lineage>
</organism>
<keyword evidence="6" id="KW-0809">Transit peptide</keyword>
<evidence type="ECO:0000256" key="2">
    <source>
        <dbReference type="ARBA" id="ARBA00022603"/>
    </source>
</evidence>
<evidence type="ECO:0000256" key="9">
    <source>
        <dbReference type="ARBA" id="ARBA00029803"/>
    </source>
</evidence>
<keyword evidence="7" id="KW-0175">Coiled coil</keyword>
<dbReference type="GeneID" id="100368641"/>
<keyword evidence="8" id="KW-0496">Mitochondrion</keyword>
<dbReference type="RefSeq" id="XP_002737885.1">
    <property type="nucleotide sequence ID" value="XM_002737839.2"/>
</dbReference>
<evidence type="ECO:0000256" key="3">
    <source>
        <dbReference type="ARBA" id="ARBA00022679"/>
    </source>
</evidence>
<dbReference type="InterPro" id="IPR007356">
    <property type="entry name" value="tRNA_m1G_MeTrfase_euk"/>
</dbReference>
<keyword evidence="12" id="KW-1185">Reference proteome</keyword>
<feature type="domain" description="SAM-dependent MTase TRM10-type" evidence="11">
    <location>
        <begin position="205"/>
        <end position="397"/>
    </location>
</feature>
<keyword evidence="3" id="KW-0808">Transferase</keyword>
<evidence type="ECO:0000256" key="7">
    <source>
        <dbReference type="ARBA" id="ARBA00023054"/>
    </source>
</evidence>
<dbReference type="PROSITE" id="PS51675">
    <property type="entry name" value="SAM_MT_TRM10"/>
    <property type="match status" value="1"/>
</dbReference>
<sequence length="456" mass="53180">MLRPASLAAVRRVQSSICCYRRKLLQSYGVLQMLPDMNEMYRNNNAIFHQPNVHLYHSTRALIGSLYSPDRRYCTDKTADKLNTMIDGSNADCDESIQEIGEYDEEIKNALMLIDMWRRSGKYVPEKVTDEQLRYFSKLTTKSARKKYLSLLARKELLRQVSKEKKERNAEILSKRKEENLALGRKFDKNTIFIYLSQSTMSNQSTWNMVRGMLFESSIVLDFDYEHVVNPREITAAVKQLTDMLGAMKTFYEPFHMHWTSIRPGGAYELELNRIFKDYLDRAIIDISHKSFMDLFPKDKLVYLSADSPNVLTHYDPDKVYIIGVMVDLSIRSGVSFAKSKRLGIQSARLPLDQHVKWSKGAKNLTIDQMVKIMLELKKTNNWKDALQYVPSRKIEGFYKTTEHPFAGNNKRRKPSRKEMTNSSHGNFSFSRVSRPIRDENKDQGPLPPDFWKKYR</sequence>
<feature type="compositionally biased region" description="Polar residues" evidence="10">
    <location>
        <begin position="421"/>
        <end position="432"/>
    </location>
</feature>
<evidence type="ECO:0000256" key="8">
    <source>
        <dbReference type="ARBA" id="ARBA00023128"/>
    </source>
</evidence>
<evidence type="ECO:0000256" key="1">
    <source>
        <dbReference type="ARBA" id="ARBA00004173"/>
    </source>
</evidence>
<dbReference type="PANTHER" id="PTHR13563">
    <property type="entry name" value="TRNA (GUANINE-9-) METHYLTRANSFERASE"/>
    <property type="match status" value="1"/>
</dbReference>
<dbReference type="PANTHER" id="PTHR13563:SF5">
    <property type="entry name" value="TRNA METHYLTRANSFERASE 10 HOMOLOG C"/>
    <property type="match status" value="1"/>
</dbReference>
<keyword evidence="5" id="KW-0819">tRNA processing</keyword>
<evidence type="ECO:0000259" key="11">
    <source>
        <dbReference type="PROSITE" id="PS51675"/>
    </source>
</evidence>
<evidence type="ECO:0000256" key="10">
    <source>
        <dbReference type="SAM" id="MobiDB-lite"/>
    </source>
</evidence>
<comment type="subcellular location">
    <subcellularLocation>
        <location evidence="1">Mitochondrion</location>
    </subcellularLocation>
</comment>
<name>A0ABM0GUX2_SACKO</name>
<reference evidence="13" key="1">
    <citation type="submission" date="2025-08" db="UniProtKB">
        <authorList>
            <consortium name="RefSeq"/>
        </authorList>
    </citation>
    <scope>IDENTIFICATION</scope>
    <source>
        <tissue evidence="13">Testes</tissue>
    </source>
</reference>
<evidence type="ECO:0000256" key="6">
    <source>
        <dbReference type="ARBA" id="ARBA00022946"/>
    </source>
</evidence>
<evidence type="ECO:0000256" key="4">
    <source>
        <dbReference type="ARBA" id="ARBA00022691"/>
    </source>
</evidence>
<proteinExistence type="predicted"/>
<dbReference type="InterPro" id="IPR038459">
    <property type="entry name" value="MT_TRM10-typ_sf"/>
</dbReference>
<dbReference type="CDD" id="cd18102">
    <property type="entry name" value="Trm10_MRRP1"/>
    <property type="match status" value="1"/>
</dbReference>
<evidence type="ECO:0000256" key="5">
    <source>
        <dbReference type="ARBA" id="ARBA00022694"/>
    </source>
</evidence>
<dbReference type="InterPro" id="IPR028564">
    <property type="entry name" value="MT_TRM10-typ"/>
</dbReference>
<feature type="region of interest" description="Disordered" evidence="10">
    <location>
        <begin position="401"/>
        <end position="456"/>
    </location>
</feature>
<evidence type="ECO:0000313" key="12">
    <source>
        <dbReference type="Proteomes" id="UP000694865"/>
    </source>
</evidence>
<evidence type="ECO:0000313" key="13">
    <source>
        <dbReference type="RefSeq" id="XP_002737885.1"/>
    </source>
</evidence>
<dbReference type="Proteomes" id="UP000694865">
    <property type="component" value="Unplaced"/>
</dbReference>
<dbReference type="Gene3D" id="3.40.1280.30">
    <property type="match status" value="1"/>
</dbReference>
<dbReference type="InterPro" id="IPR025812">
    <property type="entry name" value="Trm10_C_MTase_dom"/>
</dbReference>